<evidence type="ECO:0000256" key="4">
    <source>
        <dbReference type="ARBA" id="ARBA00023136"/>
    </source>
</evidence>
<protein>
    <recommendedName>
        <fullName evidence="6">G-protein coupled receptors family 2 profile 2 domain-containing protein</fullName>
    </recommendedName>
</protein>
<dbReference type="GO" id="GO:0008528">
    <property type="term" value="F:G protein-coupled peptide receptor activity"/>
    <property type="evidence" value="ECO:0007669"/>
    <property type="project" value="TreeGrafter"/>
</dbReference>
<dbReference type="Pfam" id="PF00002">
    <property type="entry name" value="7tm_2"/>
    <property type="match status" value="1"/>
</dbReference>
<feature type="transmembrane region" description="Helical" evidence="5">
    <location>
        <begin position="57"/>
        <end position="78"/>
    </location>
</feature>
<evidence type="ECO:0000256" key="5">
    <source>
        <dbReference type="SAM" id="Phobius"/>
    </source>
</evidence>
<dbReference type="PANTHER" id="PTHR45620">
    <property type="entry name" value="PDF RECEPTOR-LIKE PROTEIN-RELATED"/>
    <property type="match status" value="1"/>
</dbReference>
<comment type="subcellular location">
    <subcellularLocation>
        <location evidence="1">Membrane</location>
        <topology evidence="1">Multi-pass membrane protein</topology>
    </subcellularLocation>
</comment>
<evidence type="ECO:0000259" key="6">
    <source>
        <dbReference type="PROSITE" id="PS50261"/>
    </source>
</evidence>
<dbReference type="AlphaFoldDB" id="A0AAD9JEQ7"/>
<evidence type="ECO:0000256" key="3">
    <source>
        <dbReference type="ARBA" id="ARBA00022989"/>
    </source>
</evidence>
<evidence type="ECO:0000313" key="7">
    <source>
        <dbReference type="EMBL" id="KAK2151258.1"/>
    </source>
</evidence>
<dbReference type="InterPro" id="IPR017983">
    <property type="entry name" value="GPCR_2_secretin-like_CS"/>
</dbReference>
<feature type="transmembrane region" description="Helical" evidence="5">
    <location>
        <begin position="20"/>
        <end position="37"/>
    </location>
</feature>
<evidence type="ECO:0000256" key="1">
    <source>
        <dbReference type="ARBA" id="ARBA00004141"/>
    </source>
</evidence>
<keyword evidence="2 5" id="KW-0812">Transmembrane</keyword>
<dbReference type="PROSITE" id="PS50261">
    <property type="entry name" value="G_PROTEIN_RECEP_F2_4"/>
    <property type="match status" value="1"/>
</dbReference>
<feature type="domain" description="G-protein coupled receptors family 2 profile 2" evidence="6">
    <location>
        <begin position="1"/>
        <end position="71"/>
    </location>
</feature>
<reference evidence="7" key="1">
    <citation type="journal article" date="2023" name="Mol. Biol. Evol.">
        <title>Third-Generation Sequencing Reveals the Adaptive Role of the Epigenome in Three Deep-Sea Polychaetes.</title>
        <authorList>
            <person name="Perez M."/>
            <person name="Aroh O."/>
            <person name="Sun Y."/>
            <person name="Lan Y."/>
            <person name="Juniper S.K."/>
            <person name="Young C.R."/>
            <person name="Angers B."/>
            <person name="Qian P.Y."/>
        </authorList>
    </citation>
    <scope>NUCLEOTIDE SEQUENCE</scope>
    <source>
        <strain evidence="7">P08H-3</strain>
    </source>
</reference>
<proteinExistence type="predicted"/>
<dbReference type="GO" id="GO:0007166">
    <property type="term" value="P:cell surface receptor signaling pathway"/>
    <property type="evidence" value="ECO:0007669"/>
    <property type="project" value="InterPro"/>
</dbReference>
<accession>A0AAD9JEQ7</accession>
<sequence>MRAVNNPDTNQTRKAVRATLILIPLLGLQFILFPFAPEEKDQIIYHVYRMGSAFVTSFQGFFVALIFCFLNGEILSLVKRKWEQHQLMHGKTRNCYAHTAYTMAEHTNNAVANGNRLVDDKC</sequence>
<keyword evidence="3 5" id="KW-1133">Transmembrane helix</keyword>
<gene>
    <name evidence="7" type="ORF">LSH36_369g00003</name>
</gene>
<dbReference type="InterPro" id="IPR050332">
    <property type="entry name" value="GPCR_2"/>
</dbReference>
<comment type="caution">
    <text evidence="7">The sequence shown here is derived from an EMBL/GenBank/DDBJ whole genome shotgun (WGS) entry which is preliminary data.</text>
</comment>
<dbReference type="GO" id="GO:0007188">
    <property type="term" value="P:adenylate cyclase-modulating G protein-coupled receptor signaling pathway"/>
    <property type="evidence" value="ECO:0007669"/>
    <property type="project" value="TreeGrafter"/>
</dbReference>
<dbReference type="Proteomes" id="UP001208570">
    <property type="component" value="Unassembled WGS sequence"/>
</dbReference>
<dbReference type="GO" id="GO:0005886">
    <property type="term" value="C:plasma membrane"/>
    <property type="evidence" value="ECO:0007669"/>
    <property type="project" value="TreeGrafter"/>
</dbReference>
<dbReference type="EMBL" id="JAODUP010000369">
    <property type="protein sequence ID" value="KAK2151258.1"/>
    <property type="molecule type" value="Genomic_DNA"/>
</dbReference>
<dbReference type="Gene3D" id="1.20.1070.10">
    <property type="entry name" value="Rhodopsin 7-helix transmembrane proteins"/>
    <property type="match status" value="1"/>
</dbReference>
<evidence type="ECO:0000313" key="8">
    <source>
        <dbReference type="Proteomes" id="UP001208570"/>
    </source>
</evidence>
<keyword evidence="8" id="KW-1185">Reference proteome</keyword>
<dbReference type="PRINTS" id="PR00249">
    <property type="entry name" value="GPCRSECRETIN"/>
</dbReference>
<dbReference type="InterPro" id="IPR017981">
    <property type="entry name" value="GPCR_2-like_7TM"/>
</dbReference>
<name>A0AAD9JEQ7_9ANNE</name>
<dbReference type="PANTHER" id="PTHR45620:SF42">
    <property type="entry name" value="G-PROTEIN COUPLED RECEPTOR SEB-2"/>
    <property type="match status" value="1"/>
</dbReference>
<evidence type="ECO:0000256" key="2">
    <source>
        <dbReference type="ARBA" id="ARBA00022692"/>
    </source>
</evidence>
<dbReference type="InterPro" id="IPR000832">
    <property type="entry name" value="GPCR_2_secretin-like"/>
</dbReference>
<dbReference type="PROSITE" id="PS00650">
    <property type="entry name" value="G_PROTEIN_RECEP_F2_2"/>
    <property type="match status" value="1"/>
</dbReference>
<keyword evidence="4 5" id="KW-0472">Membrane</keyword>
<organism evidence="7 8">
    <name type="scientific">Paralvinella palmiformis</name>
    <dbReference type="NCBI Taxonomy" id="53620"/>
    <lineage>
        <taxon>Eukaryota</taxon>
        <taxon>Metazoa</taxon>
        <taxon>Spiralia</taxon>
        <taxon>Lophotrochozoa</taxon>
        <taxon>Annelida</taxon>
        <taxon>Polychaeta</taxon>
        <taxon>Sedentaria</taxon>
        <taxon>Canalipalpata</taxon>
        <taxon>Terebellida</taxon>
        <taxon>Terebelliformia</taxon>
        <taxon>Alvinellidae</taxon>
        <taxon>Paralvinella</taxon>
    </lineage>
</organism>